<evidence type="ECO:0000256" key="7">
    <source>
        <dbReference type="SAM" id="Phobius"/>
    </source>
</evidence>
<feature type="domain" description="Zn(2)-C6 fungal-type" evidence="8">
    <location>
        <begin position="19"/>
        <end position="50"/>
    </location>
</feature>
<evidence type="ECO:0000256" key="6">
    <source>
        <dbReference type="SAM" id="MobiDB-lite"/>
    </source>
</evidence>
<keyword evidence="3" id="KW-0238">DNA-binding</keyword>
<dbReference type="GO" id="GO:0000978">
    <property type="term" value="F:RNA polymerase II cis-regulatory region sequence-specific DNA binding"/>
    <property type="evidence" value="ECO:0007669"/>
    <property type="project" value="TreeGrafter"/>
</dbReference>
<keyword evidence="5" id="KW-0539">Nucleus</keyword>
<keyword evidence="7" id="KW-1133">Transmembrane helix</keyword>
<keyword evidence="7" id="KW-0812">Transmembrane</keyword>
<dbReference type="Pfam" id="PF00172">
    <property type="entry name" value="Zn_clus"/>
    <property type="match status" value="1"/>
</dbReference>
<organism evidence="9 10">
    <name type="scientific">Trichoderma cornu-damae</name>
    <dbReference type="NCBI Taxonomy" id="654480"/>
    <lineage>
        <taxon>Eukaryota</taxon>
        <taxon>Fungi</taxon>
        <taxon>Dikarya</taxon>
        <taxon>Ascomycota</taxon>
        <taxon>Pezizomycotina</taxon>
        <taxon>Sordariomycetes</taxon>
        <taxon>Hypocreomycetidae</taxon>
        <taxon>Hypocreales</taxon>
        <taxon>Hypocreaceae</taxon>
        <taxon>Trichoderma</taxon>
    </lineage>
</organism>
<sequence length="821" mass="90666">MAGSPEPEGGRKRRRTPLACDECRDRKRKCDGVKPVCGACRRRSITACVWNEGRASKGWSNSYVEGLRARIRELELAQNQSPGQAVDGLLPPGLANAGPEMPQPMVQTTSPLADPATQSLPDYYADVQVEYRPAVANGFAEPFNDLSRSSRSKSDSPVFEDADADPDADSDSDDAGINAMGVIAPLNGAGGRRNRRLSEYFGPSSTASLVDRARSAMGRRCRRHGSVLDSESCPRCQDELVSVPSPSCTLSGRSCALKADSAVFGMTVPPRDVADDLVENYWRWTHSLYPLVHRPSFEERYRMIWHPQAEACCRGPGARAAGPAGLYVSTGDRLFYCMLNTVFALGALFSPRMDHKDRDQASRDFFERAKKLMDLDMLAAGSLALVQTLLLMGQYLQSTEMSSSCWNIVGLAVRVAQSIGLHHDPKSCSQGCCPAQTLDQVEIEMRRRAWCGCVLLDRVVSLTYGRPLIVHAAITQSQLVLPLAVDDEYLTRLPDAPGAQPDGMPSLTECYIHTVQLQDILGEVLTALYYPDPAPGPAALINGGTKGTDFHRLFAVDSLLTAWHSRLPPHLQASRYKNRGVPPALDLSHRDVVFRRQATVLEVRYLHVRMMMLRPVLSSLCDPAFRSSEPGADSNMQDGMMLKAANLCVSGAQELLQVIEENMYFKTDLLSPHWYTVFYIHSCAIVFLISLLCSPRHIRCMDEASLLGGLDRCFAALRGYQSRSRTAGRCRKFLISVGREVAHYRSHNGVLENPGITAALGGENGYARPDPSTWNKELLSRPAIIQEDERFDQHLWMCNTPDIGWLSQVSYYEANLENSGE</sequence>
<evidence type="ECO:0000313" key="10">
    <source>
        <dbReference type="Proteomes" id="UP000827724"/>
    </source>
</evidence>
<feature type="region of interest" description="Disordered" evidence="6">
    <location>
        <begin position="142"/>
        <end position="176"/>
    </location>
</feature>
<name>A0A9P8QN28_9HYPO</name>
<dbReference type="InterPro" id="IPR007219">
    <property type="entry name" value="XnlR_reg_dom"/>
</dbReference>
<dbReference type="PROSITE" id="PS00463">
    <property type="entry name" value="ZN2_CY6_FUNGAL_1"/>
    <property type="match status" value="1"/>
</dbReference>
<accession>A0A9P8QN28</accession>
<dbReference type="PANTHER" id="PTHR47424:SF3">
    <property type="entry name" value="REGULATORY PROTEIN GAL4"/>
    <property type="match status" value="1"/>
</dbReference>
<dbReference type="InterPro" id="IPR036864">
    <property type="entry name" value="Zn2-C6_fun-type_DNA-bd_sf"/>
</dbReference>
<evidence type="ECO:0000256" key="1">
    <source>
        <dbReference type="ARBA" id="ARBA00022723"/>
    </source>
</evidence>
<dbReference type="PANTHER" id="PTHR47424">
    <property type="entry name" value="REGULATORY PROTEIN GAL4"/>
    <property type="match status" value="1"/>
</dbReference>
<keyword evidence="10" id="KW-1185">Reference proteome</keyword>
<evidence type="ECO:0000259" key="8">
    <source>
        <dbReference type="PROSITE" id="PS50048"/>
    </source>
</evidence>
<evidence type="ECO:0000256" key="2">
    <source>
        <dbReference type="ARBA" id="ARBA00023015"/>
    </source>
</evidence>
<dbReference type="EMBL" id="JAIWOZ010000004">
    <property type="protein sequence ID" value="KAH6605522.1"/>
    <property type="molecule type" value="Genomic_DNA"/>
</dbReference>
<feature type="compositionally biased region" description="Acidic residues" evidence="6">
    <location>
        <begin position="158"/>
        <end position="174"/>
    </location>
</feature>
<comment type="caution">
    <text evidence="9">The sequence shown here is derived from an EMBL/GenBank/DDBJ whole genome shotgun (WGS) entry which is preliminary data.</text>
</comment>
<dbReference type="SMART" id="SM00066">
    <property type="entry name" value="GAL4"/>
    <property type="match status" value="1"/>
</dbReference>
<keyword evidence="4" id="KW-0804">Transcription</keyword>
<dbReference type="CDD" id="cd12148">
    <property type="entry name" value="fungal_TF_MHR"/>
    <property type="match status" value="1"/>
</dbReference>
<keyword evidence="1" id="KW-0479">Metal-binding</keyword>
<dbReference type="GO" id="GO:0006351">
    <property type="term" value="P:DNA-templated transcription"/>
    <property type="evidence" value="ECO:0007669"/>
    <property type="project" value="InterPro"/>
</dbReference>
<evidence type="ECO:0000256" key="5">
    <source>
        <dbReference type="ARBA" id="ARBA00023242"/>
    </source>
</evidence>
<dbReference type="GO" id="GO:0008270">
    <property type="term" value="F:zinc ion binding"/>
    <property type="evidence" value="ECO:0007669"/>
    <property type="project" value="InterPro"/>
</dbReference>
<dbReference type="PROSITE" id="PS50048">
    <property type="entry name" value="ZN2_CY6_FUNGAL_2"/>
    <property type="match status" value="1"/>
</dbReference>
<proteinExistence type="predicted"/>
<dbReference type="SUPFAM" id="SSF57701">
    <property type="entry name" value="Zn2/Cys6 DNA-binding domain"/>
    <property type="match status" value="1"/>
</dbReference>
<evidence type="ECO:0000256" key="3">
    <source>
        <dbReference type="ARBA" id="ARBA00023125"/>
    </source>
</evidence>
<keyword evidence="7" id="KW-0472">Membrane</keyword>
<protein>
    <submittedName>
        <fullName evidence="9">C6 transcription factor</fullName>
    </submittedName>
</protein>
<feature type="transmembrane region" description="Helical" evidence="7">
    <location>
        <begin position="673"/>
        <end position="693"/>
    </location>
</feature>
<gene>
    <name evidence="9" type="ORF">Trco_004675</name>
</gene>
<dbReference type="Pfam" id="PF04082">
    <property type="entry name" value="Fungal_trans"/>
    <property type="match status" value="1"/>
</dbReference>
<dbReference type="InterPro" id="IPR001138">
    <property type="entry name" value="Zn2Cys6_DnaBD"/>
</dbReference>
<dbReference type="Gene3D" id="4.10.240.10">
    <property type="entry name" value="Zn(2)-C6 fungal-type DNA-binding domain"/>
    <property type="match status" value="1"/>
</dbReference>
<dbReference type="AlphaFoldDB" id="A0A9P8QN28"/>
<dbReference type="Proteomes" id="UP000827724">
    <property type="component" value="Unassembled WGS sequence"/>
</dbReference>
<evidence type="ECO:0000256" key="4">
    <source>
        <dbReference type="ARBA" id="ARBA00023163"/>
    </source>
</evidence>
<dbReference type="SMART" id="SM00906">
    <property type="entry name" value="Fungal_trans"/>
    <property type="match status" value="1"/>
</dbReference>
<dbReference type="OrthoDB" id="424974at2759"/>
<dbReference type="GO" id="GO:0005634">
    <property type="term" value="C:nucleus"/>
    <property type="evidence" value="ECO:0007669"/>
    <property type="project" value="TreeGrafter"/>
</dbReference>
<keyword evidence="2" id="KW-0805">Transcription regulation</keyword>
<reference evidence="9" key="1">
    <citation type="submission" date="2021-08" db="EMBL/GenBank/DDBJ databases">
        <title>Chromosome-Level Trichoderma cornu-damae using Hi-C Data.</title>
        <authorList>
            <person name="Kim C.S."/>
        </authorList>
    </citation>
    <scope>NUCLEOTIDE SEQUENCE</scope>
    <source>
        <strain evidence="9">KA19-0412C</strain>
    </source>
</reference>
<evidence type="ECO:0000313" key="9">
    <source>
        <dbReference type="EMBL" id="KAH6605522.1"/>
    </source>
</evidence>
<dbReference type="GO" id="GO:0000981">
    <property type="term" value="F:DNA-binding transcription factor activity, RNA polymerase II-specific"/>
    <property type="evidence" value="ECO:0007669"/>
    <property type="project" value="InterPro"/>
</dbReference>
<dbReference type="GO" id="GO:0000435">
    <property type="term" value="P:positive regulation of transcription from RNA polymerase II promoter by galactose"/>
    <property type="evidence" value="ECO:0007669"/>
    <property type="project" value="TreeGrafter"/>
</dbReference>
<dbReference type="InterPro" id="IPR051127">
    <property type="entry name" value="Fungal_SecMet_Regulators"/>
</dbReference>
<dbReference type="CDD" id="cd00067">
    <property type="entry name" value="GAL4"/>
    <property type="match status" value="1"/>
</dbReference>